<reference evidence="1 2" key="1">
    <citation type="submission" date="2014-01" db="EMBL/GenBank/DDBJ databases">
        <authorList>
            <person name="Dobos K."/>
            <person name="Lenaerts A."/>
            <person name="Ordway D."/>
            <person name="DeGroote M.A."/>
            <person name="Parker T."/>
            <person name="Sizemore C."/>
            <person name="Tallon L.J."/>
            <person name="Sadzewicz L.K."/>
            <person name="Sengamalay N."/>
            <person name="Fraser C.M."/>
            <person name="Hine E."/>
            <person name="Shefchek K.A."/>
            <person name="Das S.P."/>
            <person name="Tettelin H."/>
        </authorList>
    </citation>
    <scope>NUCLEOTIDE SEQUENCE [LARGE SCALE GENOMIC DNA]</scope>
    <source>
        <strain evidence="1 2">Harvey</strain>
    </source>
</reference>
<gene>
    <name evidence="1" type="primary">ditF2</name>
    <name evidence="1" type="ORF">I551_5407</name>
</gene>
<sequence length="54" mass="5611">MATGHCMKAAYSCAGMRAAAGAAPPRGRGGFCGRRTDCRMHVVDVLNQLVGWGS</sequence>
<keyword evidence="1" id="KW-0560">Oxidoreductase</keyword>
<protein>
    <submittedName>
        <fullName evidence="1">Diterpenoid dioxygenase domain protein</fullName>
    </submittedName>
</protein>
<organism evidence="1 2">
    <name type="scientific">Mycobacterium ulcerans str. Harvey</name>
    <dbReference type="NCBI Taxonomy" id="1299332"/>
    <lineage>
        <taxon>Bacteria</taxon>
        <taxon>Bacillati</taxon>
        <taxon>Actinomycetota</taxon>
        <taxon>Actinomycetes</taxon>
        <taxon>Mycobacteriales</taxon>
        <taxon>Mycobacteriaceae</taxon>
        <taxon>Mycobacterium</taxon>
        <taxon>Mycobacterium ulcerans group</taxon>
    </lineage>
</organism>
<comment type="caution">
    <text evidence="1">The sequence shown here is derived from an EMBL/GenBank/DDBJ whole genome shotgun (WGS) entry which is preliminary data.</text>
</comment>
<name>A0ABN0QTK4_MYCUL</name>
<keyword evidence="2" id="KW-1185">Reference proteome</keyword>
<dbReference type="GO" id="GO:0051213">
    <property type="term" value="F:dioxygenase activity"/>
    <property type="evidence" value="ECO:0007669"/>
    <property type="project" value="UniProtKB-KW"/>
</dbReference>
<dbReference type="EMBL" id="JAOL01000147">
    <property type="protein sequence ID" value="EUA88131.1"/>
    <property type="molecule type" value="Genomic_DNA"/>
</dbReference>
<accession>A0ABN0QTK4</accession>
<dbReference type="Proteomes" id="UP000020681">
    <property type="component" value="Unassembled WGS sequence"/>
</dbReference>
<evidence type="ECO:0000313" key="2">
    <source>
        <dbReference type="Proteomes" id="UP000020681"/>
    </source>
</evidence>
<evidence type="ECO:0000313" key="1">
    <source>
        <dbReference type="EMBL" id="EUA88131.1"/>
    </source>
</evidence>
<proteinExistence type="predicted"/>
<keyword evidence="1" id="KW-0223">Dioxygenase</keyword>